<proteinExistence type="inferred from homology"/>
<dbReference type="Gene3D" id="3.40.50.300">
    <property type="entry name" value="P-loop containing nucleotide triphosphate hydrolases"/>
    <property type="match status" value="2"/>
</dbReference>
<dbReference type="InterPro" id="IPR057842">
    <property type="entry name" value="WH_MER3"/>
</dbReference>
<feature type="compositionally biased region" description="Basic residues" evidence="11">
    <location>
        <begin position="1170"/>
        <end position="1182"/>
    </location>
</feature>
<evidence type="ECO:0000256" key="8">
    <source>
        <dbReference type="ARBA" id="ARBA00034617"/>
    </source>
</evidence>
<feature type="region of interest" description="Disordered" evidence="11">
    <location>
        <begin position="636"/>
        <end position="656"/>
    </location>
</feature>
<dbReference type="OMA" id="YAHDSAN"/>
<dbReference type="PANTHER" id="PTHR47835:SF3">
    <property type="entry name" value="HELICASE FOR MEIOSIS 1"/>
    <property type="match status" value="1"/>
</dbReference>
<dbReference type="Pfam" id="PF00271">
    <property type="entry name" value="Helicase_C"/>
    <property type="match status" value="1"/>
</dbReference>
<dbReference type="SMART" id="SM00487">
    <property type="entry name" value="DEXDc"/>
    <property type="match status" value="1"/>
</dbReference>
<dbReference type="InterPro" id="IPR052247">
    <property type="entry name" value="Meiotic_Crossover_Helicase"/>
</dbReference>
<feature type="compositionally biased region" description="Basic and acidic residues" evidence="11">
    <location>
        <begin position="1112"/>
        <end position="1125"/>
    </location>
</feature>
<dbReference type="Gene3D" id="1.10.10.10">
    <property type="entry name" value="Winged helix-like DNA-binding domain superfamily/Winged helix DNA-binding domain"/>
    <property type="match status" value="1"/>
</dbReference>
<evidence type="ECO:0000256" key="11">
    <source>
        <dbReference type="SAM" id="MobiDB-lite"/>
    </source>
</evidence>
<dbReference type="GeneID" id="26901484"/>
<feature type="region of interest" description="Disordered" evidence="11">
    <location>
        <begin position="935"/>
        <end position="961"/>
    </location>
</feature>
<dbReference type="FunFam" id="1.10.10.10:FF:001143">
    <property type="entry name" value="DEAD/DEAH box helicase family protein"/>
    <property type="match status" value="1"/>
</dbReference>
<dbReference type="EC" id="5.6.2.4" evidence="9"/>
<dbReference type="CDD" id="cd18795">
    <property type="entry name" value="SF2_C_Ski2"/>
    <property type="match status" value="1"/>
</dbReference>
<evidence type="ECO:0000256" key="5">
    <source>
        <dbReference type="ARBA" id="ARBA00022840"/>
    </source>
</evidence>
<feature type="region of interest" description="Disordered" evidence="11">
    <location>
        <begin position="1167"/>
        <end position="1204"/>
    </location>
</feature>
<dbReference type="SMART" id="SM00973">
    <property type="entry name" value="Sec63"/>
    <property type="match status" value="1"/>
</dbReference>
<dbReference type="EMBL" id="LGTL01000002">
    <property type="protein sequence ID" value="KPA84679.1"/>
    <property type="molecule type" value="Genomic_DNA"/>
</dbReference>
<comment type="catalytic activity">
    <reaction evidence="10">
        <text>ATP + H2O = ADP + phosphate + H(+)</text>
        <dbReference type="Rhea" id="RHEA:13065"/>
        <dbReference type="ChEBI" id="CHEBI:15377"/>
        <dbReference type="ChEBI" id="CHEBI:15378"/>
        <dbReference type="ChEBI" id="CHEBI:30616"/>
        <dbReference type="ChEBI" id="CHEBI:43474"/>
        <dbReference type="ChEBI" id="CHEBI:456216"/>
        <dbReference type="EC" id="5.6.2.4"/>
    </reaction>
</comment>
<comment type="catalytic activity">
    <reaction evidence="8">
        <text>Couples ATP hydrolysis with the unwinding of duplex DNA by translocating in the 3'-5' direction.</text>
        <dbReference type="EC" id="5.6.2.4"/>
    </reaction>
</comment>
<dbReference type="InterPro" id="IPR001650">
    <property type="entry name" value="Helicase_C-like"/>
</dbReference>
<feature type="domain" description="Helicase C-terminal" evidence="13">
    <location>
        <begin position="291"/>
        <end position="502"/>
    </location>
</feature>
<reference evidence="14 15" key="1">
    <citation type="submission" date="2015-07" db="EMBL/GenBank/DDBJ databases">
        <title>High-quality genome of monoxenous trypanosomatid Leptomonas pyrrhocoris.</title>
        <authorList>
            <person name="Flegontov P."/>
            <person name="Butenko A."/>
            <person name="Firsov S."/>
            <person name="Vlcek C."/>
            <person name="Logacheva M.D."/>
            <person name="Field M."/>
            <person name="Filatov D."/>
            <person name="Flegontova O."/>
            <person name="Gerasimov E."/>
            <person name="Jackson A.P."/>
            <person name="Kelly S."/>
            <person name="Opperdoes F."/>
            <person name="O'Reilly A."/>
            <person name="Votypka J."/>
            <person name="Yurchenko V."/>
            <person name="Lukes J."/>
        </authorList>
    </citation>
    <scope>NUCLEOTIDE SEQUENCE [LARGE SCALE GENOMIC DNA]</scope>
    <source>
        <strain evidence="14">H10</strain>
    </source>
</reference>
<gene>
    <name evidence="14" type="ORF">ABB37_01189</name>
</gene>
<evidence type="ECO:0000256" key="1">
    <source>
        <dbReference type="ARBA" id="ARBA00010140"/>
    </source>
</evidence>
<accession>A0A0M9G8J7</accession>
<dbReference type="RefSeq" id="XP_015663118.1">
    <property type="nucleotide sequence ID" value="XM_015797598.1"/>
</dbReference>
<feature type="compositionally biased region" description="Polar residues" evidence="11">
    <location>
        <begin position="1590"/>
        <end position="1606"/>
    </location>
</feature>
<feature type="region of interest" description="Disordered" evidence="11">
    <location>
        <begin position="123"/>
        <end position="152"/>
    </location>
</feature>
<keyword evidence="2" id="KW-0547">Nucleotide-binding</keyword>
<evidence type="ECO:0000256" key="4">
    <source>
        <dbReference type="ARBA" id="ARBA00022806"/>
    </source>
</evidence>
<keyword evidence="7" id="KW-0469">Meiosis</keyword>
<keyword evidence="3" id="KW-0378">Hydrolase</keyword>
<dbReference type="Proteomes" id="UP000037923">
    <property type="component" value="Unassembled WGS sequence"/>
</dbReference>
<keyword evidence="6" id="KW-0413">Isomerase</keyword>
<evidence type="ECO:0000256" key="9">
    <source>
        <dbReference type="ARBA" id="ARBA00034808"/>
    </source>
</evidence>
<dbReference type="GO" id="GO:0016787">
    <property type="term" value="F:hydrolase activity"/>
    <property type="evidence" value="ECO:0007669"/>
    <property type="project" value="UniProtKB-KW"/>
</dbReference>
<dbReference type="SMART" id="SM00490">
    <property type="entry name" value="HELICc"/>
    <property type="match status" value="1"/>
</dbReference>
<organism evidence="14 15">
    <name type="scientific">Leptomonas pyrrhocoris</name>
    <name type="common">Firebug parasite</name>
    <dbReference type="NCBI Taxonomy" id="157538"/>
    <lineage>
        <taxon>Eukaryota</taxon>
        <taxon>Discoba</taxon>
        <taxon>Euglenozoa</taxon>
        <taxon>Kinetoplastea</taxon>
        <taxon>Metakinetoplastina</taxon>
        <taxon>Trypanosomatida</taxon>
        <taxon>Trypanosomatidae</taxon>
        <taxon>Leishmaniinae</taxon>
        <taxon>Leptomonas</taxon>
    </lineage>
</organism>
<feature type="compositionally biased region" description="Basic and acidic residues" evidence="11">
    <location>
        <begin position="125"/>
        <end position="135"/>
    </location>
</feature>
<feature type="compositionally biased region" description="Polar residues" evidence="11">
    <location>
        <begin position="136"/>
        <end position="152"/>
    </location>
</feature>
<dbReference type="PANTHER" id="PTHR47835">
    <property type="entry name" value="HFM1, ATP DEPENDENT DNA HELICASE HOMOLOG"/>
    <property type="match status" value="1"/>
</dbReference>
<evidence type="ECO:0000256" key="3">
    <source>
        <dbReference type="ARBA" id="ARBA00022801"/>
    </source>
</evidence>
<dbReference type="OrthoDB" id="5575at2759"/>
<dbReference type="Pfam" id="PF00270">
    <property type="entry name" value="DEAD"/>
    <property type="match status" value="1"/>
</dbReference>
<dbReference type="Pfam" id="PF23445">
    <property type="entry name" value="WHD_SNRNP200"/>
    <property type="match status" value="1"/>
</dbReference>
<dbReference type="InterPro" id="IPR036388">
    <property type="entry name" value="WH-like_DNA-bd_sf"/>
</dbReference>
<dbReference type="GO" id="GO:0043138">
    <property type="term" value="F:3'-5' DNA helicase activity"/>
    <property type="evidence" value="ECO:0007669"/>
    <property type="project" value="UniProtKB-EC"/>
</dbReference>
<dbReference type="InterPro" id="IPR011545">
    <property type="entry name" value="DEAD/DEAH_box_helicase_dom"/>
</dbReference>
<dbReference type="SUPFAM" id="SSF52540">
    <property type="entry name" value="P-loop containing nucleoside triphosphate hydrolases"/>
    <property type="match status" value="1"/>
</dbReference>
<evidence type="ECO:0000313" key="14">
    <source>
        <dbReference type="EMBL" id="KPA84679.1"/>
    </source>
</evidence>
<evidence type="ECO:0000259" key="13">
    <source>
        <dbReference type="PROSITE" id="PS51194"/>
    </source>
</evidence>
<dbReference type="SUPFAM" id="SSF158702">
    <property type="entry name" value="Sec63 N-terminal domain-like"/>
    <property type="match status" value="1"/>
</dbReference>
<evidence type="ECO:0000256" key="7">
    <source>
        <dbReference type="ARBA" id="ARBA00023254"/>
    </source>
</evidence>
<evidence type="ECO:0000256" key="2">
    <source>
        <dbReference type="ARBA" id="ARBA00022741"/>
    </source>
</evidence>
<evidence type="ECO:0000256" key="10">
    <source>
        <dbReference type="ARBA" id="ARBA00048988"/>
    </source>
</evidence>
<feature type="region of interest" description="Disordered" evidence="11">
    <location>
        <begin position="1568"/>
        <end position="1611"/>
    </location>
</feature>
<dbReference type="PROSITE" id="PS51192">
    <property type="entry name" value="HELICASE_ATP_BIND_1"/>
    <property type="match status" value="1"/>
</dbReference>
<evidence type="ECO:0000313" key="15">
    <source>
        <dbReference type="Proteomes" id="UP000037923"/>
    </source>
</evidence>
<feature type="compositionally biased region" description="Low complexity" evidence="11">
    <location>
        <begin position="1185"/>
        <end position="1204"/>
    </location>
</feature>
<evidence type="ECO:0000256" key="6">
    <source>
        <dbReference type="ARBA" id="ARBA00023235"/>
    </source>
</evidence>
<dbReference type="InterPro" id="IPR004179">
    <property type="entry name" value="Sec63-dom"/>
</dbReference>
<dbReference type="GO" id="GO:0003676">
    <property type="term" value="F:nucleic acid binding"/>
    <property type="evidence" value="ECO:0007669"/>
    <property type="project" value="InterPro"/>
</dbReference>
<feature type="region of interest" description="Disordered" evidence="11">
    <location>
        <begin position="1108"/>
        <end position="1133"/>
    </location>
</feature>
<dbReference type="InterPro" id="IPR036390">
    <property type="entry name" value="WH_DNA-bd_sf"/>
</dbReference>
<name>A0A0M9G8J7_LEPPY</name>
<protein>
    <recommendedName>
        <fullName evidence="9">DNA 3'-5' helicase</fullName>
        <ecNumber evidence="9">5.6.2.4</ecNumber>
    </recommendedName>
</protein>
<comment type="caution">
    <text evidence="14">The sequence shown here is derived from an EMBL/GenBank/DDBJ whole genome shotgun (WGS) entry which is preliminary data.</text>
</comment>
<keyword evidence="5" id="KW-0067">ATP-binding</keyword>
<dbReference type="GO" id="GO:0051321">
    <property type="term" value="P:meiotic cell cycle"/>
    <property type="evidence" value="ECO:0007669"/>
    <property type="project" value="UniProtKB-KW"/>
</dbReference>
<dbReference type="PROSITE" id="PS51194">
    <property type="entry name" value="HELICASE_CTER"/>
    <property type="match status" value="1"/>
</dbReference>
<dbReference type="VEuPathDB" id="TriTrypDB:LpyrH10_02_1630"/>
<dbReference type="Gene3D" id="1.10.3380.10">
    <property type="entry name" value="Sec63 N-terminal domain-like domain"/>
    <property type="match status" value="1"/>
</dbReference>
<sequence length="1707" mass="186554">MSSRAAQSLGPLLRYLPYQNFNKVQEAVIPALFTNDRNCLIAAPTGSGKTALLEVAMLRLFRHRLLSSAAADCNVAAQDERAHRNPKHKAVYICPIKALANEKYEHWRTQFPSLSVVIETGDQMQQREMRHKGASDDSSTAEPPTSTAEDMSTVSQANILVTTPERWDSITRRWKEKEVMAIVNSVGLLLLDEVHTVQEERGAAMEAIVSRVKAIQAATAHDAVNCAATRIVAISGTLPNIGDMAEWLEVSPEMTFAFSAADRPVPLTIKVVSYAHDSANPFAFHRFLSFKLFSLVQQFSEGMPTLVFCTSRKEVTSTALQLIEDIRGAATRRGQLAQLQPSEETHRLAEQASDKQLRSCLLSGVGFHHAAMTTDDRLLVERMFREQYIVVVCSTTTLALGVNLPAHLVVIKGTTFFATGQCQDMSVSEVMQMCGRAGRPGLDAHGVALVLTTQRKAHIYDTLRNGAVTLTCVESHLHRHMVEHVNAEVALRTIQSFHSALEWAKTTFFWIRLRKCPRHYGLEFANKSEEDEFDAEAFMEALMERVLRVLVEEGCISIGQSTRTVGEVRSPFPSEVENAAEHGDSSFSTDSVLGDVRQPGVVFEPTRLGRAMSRMYVLFDTVCVLNAEMEKRGAVNCRGGRDSQQQQKQPAGDFAASASIARSTEAGEDGEGDDVTAADLSEHKGSAQPKTQWRADSTAGCTGAAPFTLQEALRLLCHCQELVAVRLRQGDRGPLNEINRAVRFPLHSGRRGGREVREEWHKVYLLIQASVGLLPITEVSLRNDAARLWSVVPRVSRFLEEYAWARTSSYSLVCGANLLARCMERRVWPDGPVLRQLPHVNDAVAKSLLRGGCGGFDALRRMDARRLEVLCSRLPPFGNQVLSQVSSLPQLEVELSIDGLNKTAVSTLKGSVGENGVGTVRVFFLRFPPNGLTGNSGNSPRCDAPSTDLRGAGSADMSKRQGTKWARTESAVRGGCVLLVVGALAADVVLLKRFVPLSPASPSSVGQQQWCSGGASRQTVEDAADRIEVASFTFHCPLLFLRGGGVPDARRRIEARCFVLHMVGLDVIAQVCGETADADVRLPVVTSSTTVTASASLHTPTLDQYCAAKPPLQRDADSMDEENKKRQMKRNAAVTTEELAASAQIVAEARDSFKALLADMTYVASDDKRVQKRQTNRERKRPRSDAGGNAKDPAAAASASKWSAPTLQSNIASEKGVCFSKGDAGTDAAAGAVAEKSVAEKDTSAAANAADTCPPERGLEERGKTPSASPLRQPRTEVLHRPRQSPARIAMQLPTESEAGCVFDSENEQQAGQATPSRPSWSKARESGVAVRLPRCTSPPATRPVIHHNDSRLYNNNLVPVDEFDPRYHASHDVDRRQFRAGDAAMFQRGPSHPASEEMNSYIIPRWQWRTNAAPPGNHAVGYPPSENGRLTVRPNFSCGLPANFYEAERCCGRGYENAGPRYSASVEPRGFTSGPSEANAYFPGVDPHMWGVSSVMPAGWPPHPYSHGSGAEWQYSNVPYALSGFPSETHFPGPHRGMTARPHSGSVMQRPPQPAYNDWTQSHGNAQWSTVHRPSTPPTPPLSFPQTQNWENTLPRSSHDQTNAPSVRHSVPRHQGFASYQPSQLTRHVESKVRSFSAARSYPNDVAVIAPPGLSAAHRAMPRTQQTIRNLGRAPSSWQTAAPSAGSGTFTSHVRRSAMVSQSWWQ</sequence>
<feature type="region of interest" description="Disordered" evidence="11">
    <location>
        <begin position="1238"/>
        <end position="1287"/>
    </location>
</feature>
<dbReference type="GO" id="GO:0005524">
    <property type="term" value="F:ATP binding"/>
    <property type="evidence" value="ECO:0007669"/>
    <property type="project" value="UniProtKB-KW"/>
</dbReference>
<feature type="domain" description="Helicase ATP-binding" evidence="12">
    <location>
        <begin position="30"/>
        <end position="256"/>
    </location>
</feature>
<dbReference type="SUPFAM" id="SSF46785">
    <property type="entry name" value="Winged helix' DNA-binding domain"/>
    <property type="match status" value="1"/>
</dbReference>
<comment type="similarity">
    <text evidence="1">Belongs to the helicase family. SKI2 subfamily.</text>
</comment>
<keyword evidence="4 14" id="KW-0347">Helicase</keyword>
<dbReference type="InterPro" id="IPR014001">
    <property type="entry name" value="Helicase_ATP-bd"/>
</dbReference>
<feature type="region of interest" description="Disordered" evidence="11">
    <location>
        <begin position="1306"/>
        <end position="1348"/>
    </location>
</feature>
<dbReference type="Pfam" id="PF02889">
    <property type="entry name" value="Sec63"/>
    <property type="match status" value="1"/>
</dbReference>
<evidence type="ECO:0000259" key="12">
    <source>
        <dbReference type="PROSITE" id="PS51192"/>
    </source>
</evidence>
<dbReference type="InterPro" id="IPR027417">
    <property type="entry name" value="P-loop_NTPase"/>
</dbReference>
<feature type="compositionally biased region" description="Polar residues" evidence="11">
    <location>
        <begin position="1308"/>
        <end position="1320"/>
    </location>
</feature>
<keyword evidence="15" id="KW-1185">Reference proteome</keyword>